<dbReference type="AlphaFoldDB" id="A0A0K2VCZ3"/>
<evidence type="ECO:0000313" key="2">
    <source>
        <dbReference type="EMBL" id="CDW48042.1"/>
    </source>
</evidence>
<accession>A0A0K2VCZ3</accession>
<feature type="signal peptide" evidence="1">
    <location>
        <begin position="1"/>
        <end position="16"/>
    </location>
</feature>
<feature type="non-terminal residue" evidence="2">
    <location>
        <position position="1"/>
    </location>
</feature>
<sequence>HLLSIFFLKVVPAIHLLNLFYNHFPQNDSHKFEGIFLRGPFDDKHIPTFSSLRDPLENDDKLCY</sequence>
<proteinExistence type="predicted"/>
<protein>
    <submittedName>
        <fullName evidence="2">Uncharacterized protein</fullName>
    </submittedName>
</protein>
<reference evidence="2" key="1">
    <citation type="submission" date="2014-05" db="EMBL/GenBank/DDBJ databases">
        <authorList>
            <person name="Chronopoulou M."/>
        </authorList>
    </citation>
    <scope>NUCLEOTIDE SEQUENCE</scope>
    <source>
        <tissue evidence="2">Whole organism</tissue>
    </source>
</reference>
<name>A0A0K2VCZ3_LEPSM</name>
<keyword evidence="1" id="KW-0732">Signal</keyword>
<organism evidence="2">
    <name type="scientific">Lepeophtheirus salmonis</name>
    <name type="common">Salmon louse</name>
    <name type="synonym">Caligus salmonis</name>
    <dbReference type="NCBI Taxonomy" id="72036"/>
    <lineage>
        <taxon>Eukaryota</taxon>
        <taxon>Metazoa</taxon>
        <taxon>Ecdysozoa</taxon>
        <taxon>Arthropoda</taxon>
        <taxon>Crustacea</taxon>
        <taxon>Multicrustacea</taxon>
        <taxon>Hexanauplia</taxon>
        <taxon>Copepoda</taxon>
        <taxon>Siphonostomatoida</taxon>
        <taxon>Caligidae</taxon>
        <taxon>Lepeophtheirus</taxon>
    </lineage>
</organism>
<feature type="chain" id="PRO_5005489617" evidence="1">
    <location>
        <begin position="17"/>
        <end position="64"/>
    </location>
</feature>
<dbReference type="EMBL" id="HACA01030681">
    <property type="protein sequence ID" value="CDW48042.1"/>
    <property type="molecule type" value="Transcribed_RNA"/>
</dbReference>
<evidence type="ECO:0000256" key="1">
    <source>
        <dbReference type="SAM" id="SignalP"/>
    </source>
</evidence>